<dbReference type="SUPFAM" id="SSF48452">
    <property type="entry name" value="TPR-like"/>
    <property type="match status" value="1"/>
</dbReference>
<feature type="active site" description="Charge relay system" evidence="6">
    <location>
        <position position="452"/>
    </location>
</feature>
<keyword evidence="2 6" id="KW-0645">Protease</keyword>
<feature type="active site" description="Charge relay system" evidence="6">
    <location>
        <position position="608"/>
    </location>
</feature>
<keyword evidence="5" id="KW-0802">TPR repeat</keyword>
<evidence type="ECO:0000256" key="4">
    <source>
        <dbReference type="ARBA" id="ARBA00022825"/>
    </source>
</evidence>
<keyword evidence="4 6" id="KW-0720">Serine protease</keyword>
<dbReference type="InterPro" id="IPR019734">
    <property type="entry name" value="TPR_rpt"/>
</dbReference>
<feature type="active site" description="Charge relay system" evidence="6">
    <location>
        <position position="418"/>
    </location>
</feature>
<evidence type="ECO:0000256" key="7">
    <source>
        <dbReference type="RuleBase" id="RU003355"/>
    </source>
</evidence>
<dbReference type="OrthoDB" id="206201at2759"/>
<organism evidence="10 11">
    <name type="scientific">Cytospora leucostoma</name>
    <dbReference type="NCBI Taxonomy" id="1230097"/>
    <lineage>
        <taxon>Eukaryota</taxon>
        <taxon>Fungi</taxon>
        <taxon>Dikarya</taxon>
        <taxon>Ascomycota</taxon>
        <taxon>Pezizomycotina</taxon>
        <taxon>Sordariomycetes</taxon>
        <taxon>Sordariomycetidae</taxon>
        <taxon>Diaporthales</taxon>
        <taxon>Cytosporaceae</taxon>
        <taxon>Cytospora</taxon>
    </lineage>
</organism>
<dbReference type="InterPro" id="IPR050131">
    <property type="entry name" value="Peptidase_S8_subtilisin-like"/>
</dbReference>
<name>A0A423X1Z5_9PEZI</name>
<dbReference type="PROSITE" id="PS50005">
    <property type="entry name" value="TPR"/>
    <property type="match status" value="1"/>
</dbReference>
<accession>A0A423X1Z5</accession>
<dbReference type="InterPro" id="IPR015500">
    <property type="entry name" value="Peptidase_S8_subtilisin-rel"/>
</dbReference>
<dbReference type="Proteomes" id="UP000285146">
    <property type="component" value="Unassembled WGS sequence"/>
</dbReference>
<keyword evidence="8" id="KW-0812">Transmembrane</keyword>
<protein>
    <recommendedName>
        <fullName evidence="9">Peptidase S8/S53 domain-containing protein</fullName>
    </recommendedName>
</protein>
<dbReference type="SMART" id="SM00028">
    <property type="entry name" value="TPR"/>
    <property type="match status" value="3"/>
</dbReference>
<dbReference type="PRINTS" id="PR00723">
    <property type="entry name" value="SUBTILISIN"/>
</dbReference>
<dbReference type="PANTHER" id="PTHR43806:SF11">
    <property type="entry name" value="CEREVISIN-RELATED"/>
    <property type="match status" value="1"/>
</dbReference>
<dbReference type="AlphaFoldDB" id="A0A423X1Z5"/>
<dbReference type="Pfam" id="PF00082">
    <property type="entry name" value="Peptidase_S8"/>
    <property type="match status" value="1"/>
</dbReference>
<feature type="transmembrane region" description="Helical" evidence="8">
    <location>
        <begin position="603"/>
        <end position="625"/>
    </location>
</feature>
<evidence type="ECO:0000313" key="10">
    <source>
        <dbReference type="EMBL" id="ROW09898.1"/>
    </source>
</evidence>
<dbReference type="InterPro" id="IPR011990">
    <property type="entry name" value="TPR-like_helical_dom_sf"/>
</dbReference>
<keyword evidence="3 6" id="KW-0378">Hydrolase</keyword>
<keyword evidence="11" id="KW-1185">Reference proteome</keyword>
<comment type="caution">
    <text evidence="10">The sequence shown here is derived from an EMBL/GenBank/DDBJ whole genome shotgun (WGS) entry which is preliminary data.</text>
</comment>
<dbReference type="PROSITE" id="PS00136">
    <property type="entry name" value="SUBTILASE_ASP"/>
    <property type="match status" value="1"/>
</dbReference>
<dbReference type="InterPro" id="IPR000209">
    <property type="entry name" value="Peptidase_S8/S53_dom"/>
</dbReference>
<dbReference type="Gene3D" id="3.40.50.200">
    <property type="entry name" value="Peptidase S8/S53 domain"/>
    <property type="match status" value="1"/>
</dbReference>
<dbReference type="InterPro" id="IPR023828">
    <property type="entry name" value="Peptidase_S8_Ser-AS"/>
</dbReference>
<keyword evidence="8" id="KW-0472">Membrane</keyword>
<dbReference type="Gene3D" id="1.25.40.10">
    <property type="entry name" value="Tetratricopeptide repeat domain"/>
    <property type="match status" value="2"/>
</dbReference>
<evidence type="ECO:0000256" key="1">
    <source>
        <dbReference type="ARBA" id="ARBA00011073"/>
    </source>
</evidence>
<dbReference type="EMBL" id="LKEB01000030">
    <property type="protein sequence ID" value="ROW09898.1"/>
    <property type="molecule type" value="Genomic_DNA"/>
</dbReference>
<dbReference type="InParanoid" id="A0A423X1Z5"/>
<dbReference type="PROSITE" id="PS51892">
    <property type="entry name" value="SUBTILASE"/>
    <property type="match status" value="1"/>
</dbReference>
<dbReference type="STRING" id="1230097.A0A423X1Z5"/>
<keyword evidence="8" id="KW-1133">Transmembrane helix</keyword>
<dbReference type="InterPro" id="IPR036852">
    <property type="entry name" value="Peptidase_S8/S53_dom_sf"/>
</dbReference>
<evidence type="ECO:0000256" key="5">
    <source>
        <dbReference type="PROSITE-ProRule" id="PRU00339"/>
    </source>
</evidence>
<dbReference type="PANTHER" id="PTHR43806">
    <property type="entry name" value="PEPTIDASE S8"/>
    <property type="match status" value="1"/>
</dbReference>
<dbReference type="InterPro" id="IPR023827">
    <property type="entry name" value="Peptidase_S8_Asp-AS"/>
</dbReference>
<evidence type="ECO:0000313" key="11">
    <source>
        <dbReference type="Proteomes" id="UP000285146"/>
    </source>
</evidence>
<feature type="domain" description="Peptidase S8/S53" evidence="9">
    <location>
        <begin position="412"/>
        <end position="641"/>
    </location>
</feature>
<evidence type="ECO:0000256" key="6">
    <source>
        <dbReference type="PROSITE-ProRule" id="PRU01240"/>
    </source>
</evidence>
<reference evidence="10 11" key="1">
    <citation type="submission" date="2015-09" db="EMBL/GenBank/DDBJ databases">
        <title>Host preference determinants of Valsa canker pathogens revealed by comparative genomics.</title>
        <authorList>
            <person name="Yin Z."/>
            <person name="Huang L."/>
        </authorList>
    </citation>
    <scope>NUCLEOTIDE SEQUENCE [LARGE SCALE GENOMIC DNA]</scope>
    <source>
        <strain evidence="10 11">SXYLt</strain>
    </source>
</reference>
<dbReference type="SUPFAM" id="SSF52743">
    <property type="entry name" value="Subtilisin-like"/>
    <property type="match status" value="1"/>
</dbReference>
<evidence type="ECO:0000256" key="3">
    <source>
        <dbReference type="ARBA" id="ARBA00022801"/>
    </source>
</evidence>
<feature type="repeat" description="TPR" evidence="5">
    <location>
        <begin position="256"/>
        <end position="289"/>
    </location>
</feature>
<evidence type="ECO:0000256" key="8">
    <source>
        <dbReference type="SAM" id="Phobius"/>
    </source>
</evidence>
<proteinExistence type="inferred from homology"/>
<evidence type="ECO:0000259" key="9">
    <source>
        <dbReference type="Pfam" id="PF00082"/>
    </source>
</evidence>
<dbReference type="GO" id="GO:0004252">
    <property type="term" value="F:serine-type endopeptidase activity"/>
    <property type="evidence" value="ECO:0007669"/>
    <property type="project" value="UniProtKB-UniRule"/>
</dbReference>
<comment type="similarity">
    <text evidence="1 6 7">Belongs to the peptidase S8 family.</text>
</comment>
<evidence type="ECO:0000256" key="2">
    <source>
        <dbReference type="ARBA" id="ARBA00022670"/>
    </source>
</evidence>
<dbReference type="GO" id="GO:0006508">
    <property type="term" value="P:proteolysis"/>
    <property type="evidence" value="ECO:0007669"/>
    <property type="project" value="UniProtKB-KW"/>
</dbReference>
<gene>
    <name evidence="10" type="ORF">VPNG_06356</name>
</gene>
<dbReference type="PROSITE" id="PS00138">
    <property type="entry name" value="SUBTILASE_SER"/>
    <property type="match status" value="1"/>
</dbReference>
<sequence length="687" mass="78162">MGLALYNERSPENLLLALKVFDEALELYDMSSFQKKGAVLGSTRMKAKVFVALRKPKEALALLEKYKDLPDAPEMHGTLGEVYSLLRDRNAAKDQLLNAYEDAKRLHGEQNKTTLGIAQELASAYTELGGPDNYEWARSILEKNIDIQILQSSKETRLLMESKSRLAQVYGELRRWEEAYKLYEEVVKWQSENLGKESNSDTLYTYYRYAITLHHNYLAERVKNKQYLERANKKFHYVFRQRRRGLSPVSISFNAIEVSTSLGQVFKDAGEYDDAIYYFDEAERWYAKQEPEKYTHERCDNLFRQAIVYEKRNNFGKAAETYKNIRSLASMESASYSKAGKALERTAKRLDTLCASKISDKHTGNPVSAETLYLFGDENGQGITDSDRKNSDMWKEMFKDLITPNNEDPNPIKVAVLDSGIYDKHIDFQDEERIKEKLSFIDGETWSDHLGHGTHIAGIYMELTTNVLLYIGKITNTREVSTASGSAMAKAIRHAREVWKVNIISLSLGFHKPDSEIRRQIEEELNEADKAGIAVFAAASNDGGNFSRAFPAGYGNVICIHSSTADFNKAPYNPTPQGKCDNFSVVGHAIESSWPGPSYNRKYMTGTSFATPVAVAIVAFMIAYIRRKLPAEYHKLAMSTTGIKAILRDLVVERDQYDCINPVRYFNELGEVEIEQRLIRALNSRRN</sequence>